<keyword evidence="3 6" id="KW-0347">Helicase</keyword>
<dbReference type="CDD" id="cd18787">
    <property type="entry name" value="SF2_C_DEAD"/>
    <property type="match status" value="1"/>
</dbReference>
<dbReference type="SMART" id="SM00490">
    <property type="entry name" value="HELICc"/>
    <property type="match status" value="1"/>
</dbReference>
<dbReference type="Proteomes" id="UP000190274">
    <property type="component" value="Chromosome F"/>
</dbReference>
<dbReference type="EMBL" id="LT598458">
    <property type="protein sequence ID" value="SCU92142.1"/>
    <property type="molecule type" value="Genomic_DNA"/>
</dbReference>
<proteinExistence type="inferred from homology"/>
<accession>A0A1G4JNF9</accession>
<dbReference type="Gene3D" id="3.40.50.300">
    <property type="entry name" value="P-loop containing nucleotide triphosphate hydrolases"/>
    <property type="match status" value="2"/>
</dbReference>
<dbReference type="GO" id="GO:0016787">
    <property type="term" value="F:hydrolase activity"/>
    <property type="evidence" value="ECO:0007669"/>
    <property type="project" value="UniProtKB-KW"/>
</dbReference>
<dbReference type="PANTHER" id="PTHR24031">
    <property type="entry name" value="RNA HELICASE"/>
    <property type="match status" value="1"/>
</dbReference>
<dbReference type="GO" id="GO:0000463">
    <property type="term" value="P:maturation of LSU-rRNA from tricistronic rRNA transcript (SSU-rRNA, 5.8S rRNA, LSU-rRNA)"/>
    <property type="evidence" value="ECO:0007669"/>
    <property type="project" value="EnsemblFungi"/>
</dbReference>
<protein>
    <recommendedName>
        <fullName evidence="7">ATP-dependent RNA helicase</fullName>
        <ecNumber evidence="7">3.6.4.13</ecNumber>
    </recommendedName>
</protein>
<evidence type="ECO:0000256" key="5">
    <source>
        <dbReference type="ARBA" id="ARBA00022884"/>
    </source>
</evidence>
<dbReference type="GO" id="GO:0030687">
    <property type="term" value="C:preribosome, large subunit precursor"/>
    <property type="evidence" value="ECO:0007669"/>
    <property type="project" value="EnsemblFungi"/>
</dbReference>
<dbReference type="InterPro" id="IPR001650">
    <property type="entry name" value="Helicase_C-like"/>
</dbReference>
<evidence type="ECO:0000256" key="3">
    <source>
        <dbReference type="ARBA" id="ARBA00022806"/>
    </source>
</evidence>
<feature type="compositionally biased region" description="Acidic residues" evidence="8">
    <location>
        <begin position="38"/>
        <end position="47"/>
    </location>
</feature>
<comment type="domain">
    <text evidence="7">The Q motif is unique to and characteristic of the DEAD box family of RNA helicases and controls ATP binding and hydrolysis.</text>
</comment>
<reference evidence="11 12" key="1">
    <citation type="submission" date="2016-03" db="EMBL/GenBank/DDBJ databases">
        <authorList>
            <person name="Devillers H."/>
        </authorList>
    </citation>
    <scope>NUCLEOTIDE SEQUENCE [LARGE SCALE GENOMIC DNA]</scope>
    <source>
        <strain evidence="11">CBS 10888</strain>
    </source>
</reference>
<feature type="domain" description="Helicase ATP-binding" evidence="9">
    <location>
        <begin position="239"/>
        <end position="419"/>
    </location>
</feature>
<dbReference type="GO" id="GO:0003723">
    <property type="term" value="F:RNA binding"/>
    <property type="evidence" value="ECO:0007669"/>
    <property type="project" value="UniProtKB-UniRule"/>
</dbReference>
<dbReference type="GO" id="GO:0005730">
    <property type="term" value="C:nucleolus"/>
    <property type="evidence" value="ECO:0007669"/>
    <property type="project" value="EnsemblFungi"/>
</dbReference>
<dbReference type="Pfam" id="PF00270">
    <property type="entry name" value="DEAD"/>
    <property type="match status" value="1"/>
</dbReference>
<dbReference type="Pfam" id="PF00271">
    <property type="entry name" value="Helicase_C"/>
    <property type="match status" value="1"/>
</dbReference>
<feature type="domain" description="Helicase C-terminal" evidence="10">
    <location>
        <begin position="451"/>
        <end position="614"/>
    </location>
</feature>
<dbReference type="PROSITE" id="PS51192">
    <property type="entry name" value="HELICASE_ATP_BIND_1"/>
    <property type="match status" value="1"/>
</dbReference>
<evidence type="ECO:0000313" key="12">
    <source>
        <dbReference type="Proteomes" id="UP000190274"/>
    </source>
</evidence>
<dbReference type="PROSITE" id="PS00039">
    <property type="entry name" value="DEAD_ATP_HELICASE"/>
    <property type="match status" value="1"/>
</dbReference>
<keyword evidence="12" id="KW-1185">Reference proteome</keyword>
<comment type="catalytic activity">
    <reaction evidence="7">
        <text>ATP + H2O = ADP + phosphate + H(+)</text>
        <dbReference type="Rhea" id="RHEA:13065"/>
        <dbReference type="ChEBI" id="CHEBI:15377"/>
        <dbReference type="ChEBI" id="CHEBI:15378"/>
        <dbReference type="ChEBI" id="CHEBI:30616"/>
        <dbReference type="ChEBI" id="CHEBI:43474"/>
        <dbReference type="ChEBI" id="CHEBI:456216"/>
        <dbReference type="EC" id="3.6.4.13"/>
    </reaction>
</comment>
<feature type="compositionally biased region" description="Basic residues" evidence="8">
    <location>
        <begin position="22"/>
        <end position="31"/>
    </location>
</feature>
<keyword evidence="5 7" id="KW-0694">RNA-binding</keyword>
<comment type="similarity">
    <text evidence="6">Belongs to the DEAD box helicase family.</text>
</comment>
<organism evidence="11 12">
    <name type="scientific">Lachancea dasiensis</name>
    <dbReference type="NCBI Taxonomy" id="1072105"/>
    <lineage>
        <taxon>Eukaryota</taxon>
        <taxon>Fungi</taxon>
        <taxon>Dikarya</taxon>
        <taxon>Ascomycota</taxon>
        <taxon>Saccharomycotina</taxon>
        <taxon>Saccharomycetes</taxon>
        <taxon>Saccharomycetales</taxon>
        <taxon>Saccharomycetaceae</taxon>
        <taxon>Lachancea</taxon>
    </lineage>
</organism>
<evidence type="ECO:0000256" key="7">
    <source>
        <dbReference type="RuleBase" id="RU365068"/>
    </source>
</evidence>
<evidence type="ECO:0000259" key="9">
    <source>
        <dbReference type="PROSITE" id="PS51192"/>
    </source>
</evidence>
<comment type="function">
    <text evidence="7">RNA helicase.</text>
</comment>
<evidence type="ECO:0000259" key="10">
    <source>
        <dbReference type="PROSITE" id="PS51194"/>
    </source>
</evidence>
<name>A0A1G4JNF9_9SACH</name>
<dbReference type="GO" id="GO:0005524">
    <property type="term" value="F:ATP binding"/>
    <property type="evidence" value="ECO:0007669"/>
    <property type="project" value="UniProtKB-UniRule"/>
</dbReference>
<evidence type="ECO:0000256" key="4">
    <source>
        <dbReference type="ARBA" id="ARBA00022840"/>
    </source>
</evidence>
<dbReference type="CDD" id="cd17956">
    <property type="entry name" value="DEADc_DDX51"/>
    <property type="match status" value="1"/>
</dbReference>
<evidence type="ECO:0000256" key="2">
    <source>
        <dbReference type="ARBA" id="ARBA00022801"/>
    </source>
</evidence>
<keyword evidence="4 6" id="KW-0067">ATP-binding</keyword>
<feature type="compositionally biased region" description="Basic and acidic residues" evidence="8">
    <location>
        <begin position="56"/>
        <end position="66"/>
    </location>
</feature>
<dbReference type="GO" id="GO:0000466">
    <property type="term" value="P:maturation of 5.8S rRNA from tricistronic rRNA transcript (SSU-rRNA, 5.8S rRNA, LSU-rRNA)"/>
    <property type="evidence" value="ECO:0007669"/>
    <property type="project" value="EnsemblFungi"/>
</dbReference>
<dbReference type="EC" id="3.6.4.13" evidence="7"/>
<dbReference type="InterPro" id="IPR027417">
    <property type="entry name" value="P-loop_NTPase"/>
</dbReference>
<dbReference type="STRING" id="1266660.A0A1G4JNF9"/>
<sequence>MFAARFDPTRVQSSEQNERSKSSLKRVIPMKRAKEVADDSGDEDELNNGDSSELSDNGKENNSSDRDSDDSESDLGMREERLLGSQQDGGSIATIDGGTTNQVLSSTDKHSSVFSRFQKTLAIQDKLDAPDIMESADEKEVLEPFHELVPIPQPTVVKDTLMSEEVANSISKSAAWLHTQRVRYDNTMIKPFASYKAQLNEKLLSNITTKFSSSTFPIQTILLDTLLPRLNFAQSVNKKQFGRRVGDVLVNASTGSGKTLAYSIPVIQCLSTRTVNRLRCLVVVPTKILIHQVFETLVKLSQGTSLITGISKLENSLREEHKKFQLQEPDILIITPGRLVDHLQLGTFSLKNLKFLILDEADRLLNQSFQNWCSVIMNGLKKDRDEAPPMSVIKMVFSATLTTNTEKLHNLQLNRPTIFMMNSVKLYHLPKLLQEYNINIPTAKSFAKPLFLLRLICALKDTQTRALVFVRSNEASIRLSILLALMVKERAISAEDDIEILSINSNNTRGLNNKHIKQFASSSDSHIKPKVLVATDLMSRGIDIENVTHVINYDLPISSQQYVHRCGRTARAQTSGVAFNMLVGKGEQSFWQHNIDSDLSRDVDGCHAKLYSDLEPTSDILVIDDGTERAYRESLEQLKNGVRND</sequence>
<evidence type="ECO:0000256" key="1">
    <source>
        <dbReference type="ARBA" id="ARBA00022741"/>
    </source>
</evidence>
<evidence type="ECO:0000256" key="8">
    <source>
        <dbReference type="SAM" id="MobiDB-lite"/>
    </source>
</evidence>
<dbReference type="OrthoDB" id="3370at2759"/>
<feature type="region of interest" description="Disordered" evidence="8">
    <location>
        <begin position="1"/>
        <end position="105"/>
    </location>
</feature>
<dbReference type="GO" id="GO:0003724">
    <property type="term" value="F:RNA helicase activity"/>
    <property type="evidence" value="ECO:0007669"/>
    <property type="project" value="UniProtKB-EC"/>
</dbReference>
<dbReference type="InterPro" id="IPR000629">
    <property type="entry name" value="RNA-helicase_DEAD-box_CS"/>
</dbReference>
<keyword evidence="1 6" id="KW-0547">Nucleotide-binding</keyword>
<evidence type="ECO:0000256" key="6">
    <source>
        <dbReference type="RuleBase" id="RU000492"/>
    </source>
</evidence>
<dbReference type="PROSITE" id="PS51194">
    <property type="entry name" value="HELICASE_CTER"/>
    <property type="match status" value="1"/>
</dbReference>
<dbReference type="SUPFAM" id="SSF52540">
    <property type="entry name" value="P-loop containing nucleoside triphosphate hydrolases"/>
    <property type="match status" value="1"/>
</dbReference>
<dbReference type="SMART" id="SM00487">
    <property type="entry name" value="DEXDc"/>
    <property type="match status" value="1"/>
</dbReference>
<keyword evidence="2 6" id="KW-0378">Hydrolase</keyword>
<dbReference type="InterPro" id="IPR014001">
    <property type="entry name" value="Helicase_ATP-bd"/>
</dbReference>
<dbReference type="AlphaFoldDB" id="A0A1G4JNF9"/>
<evidence type="ECO:0000313" key="11">
    <source>
        <dbReference type="EMBL" id="SCU92142.1"/>
    </source>
</evidence>
<dbReference type="InterPro" id="IPR011545">
    <property type="entry name" value="DEAD/DEAH_box_helicase_dom"/>
</dbReference>
<gene>
    <name evidence="11" type="ORF">LADA_0F14620G</name>
</gene>